<keyword evidence="2" id="KW-1185">Reference proteome</keyword>
<sequence length="69" mass="7355">MNNNVHIEAARAALARAAWVYGQAPAYGQEAVSDLLADLRHFCAVTGLDFAACHVASDRYFIEETGGAS</sequence>
<accession>A0A285UJR6</accession>
<organism evidence="1 2">
    <name type="scientific">Rhizobium subbaraonis</name>
    <dbReference type="NCBI Taxonomy" id="908946"/>
    <lineage>
        <taxon>Bacteria</taxon>
        <taxon>Pseudomonadati</taxon>
        <taxon>Pseudomonadota</taxon>
        <taxon>Alphaproteobacteria</taxon>
        <taxon>Hyphomicrobiales</taxon>
        <taxon>Rhizobiaceae</taxon>
        <taxon>Rhizobium/Agrobacterium group</taxon>
        <taxon>Rhizobium</taxon>
    </lineage>
</organism>
<reference evidence="1 2" key="1">
    <citation type="submission" date="2017-08" db="EMBL/GenBank/DDBJ databases">
        <authorList>
            <person name="de Groot N.N."/>
        </authorList>
    </citation>
    <scope>NUCLEOTIDE SEQUENCE [LARGE SCALE GENOMIC DNA]</scope>
    <source>
        <strain evidence="1 2">JC85</strain>
    </source>
</reference>
<dbReference type="EMBL" id="OBQD01000009">
    <property type="protein sequence ID" value="SOC41927.1"/>
    <property type="molecule type" value="Genomic_DNA"/>
</dbReference>
<evidence type="ECO:0000313" key="1">
    <source>
        <dbReference type="EMBL" id="SOC41927.1"/>
    </source>
</evidence>
<gene>
    <name evidence="1" type="ORF">SAMN05892877_109148</name>
</gene>
<dbReference type="Proteomes" id="UP000219167">
    <property type="component" value="Unassembled WGS sequence"/>
</dbReference>
<evidence type="ECO:0000313" key="2">
    <source>
        <dbReference type="Proteomes" id="UP000219167"/>
    </source>
</evidence>
<dbReference type="RefSeq" id="WP_097140737.1">
    <property type="nucleotide sequence ID" value="NZ_OBQD01000009.1"/>
</dbReference>
<name>A0A285UJR6_9HYPH</name>
<dbReference type="AlphaFoldDB" id="A0A285UJR6"/>
<protein>
    <submittedName>
        <fullName evidence="1">Uncharacterized protein</fullName>
    </submittedName>
</protein>
<proteinExistence type="predicted"/>
<dbReference type="OrthoDB" id="8455029at2"/>